<sequence length="103" mass="12432">MWPPHSTLYFSSYSTDFEVHRNWLAVTHSLPLEKWYFDETSHWTLDYPPLFAWFEYLLSHVAQLFDKNMLDLHRLNYSSDMTVLFQRLSVITTDLIYSIGVYM</sequence>
<keyword evidence="8" id="KW-1133">Transmembrane helix</keyword>
<dbReference type="GO" id="GO:0005789">
    <property type="term" value="C:endoplasmic reticulum membrane"/>
    <property type="evidence" value="ECO:0007669"/>
    <property type="project" value="UniProtKB-SubCell"/>
</dbReference>
<dbReference type="GO" id="GO:0006487">
    <property type="term" value="P:protein N-linked glycosylation"/>
    <property type="evidence" value="ECO:0007669"/>
    <property type="project" value="TreeGrafter"/>
</dbReference>
<dbReference type="PANTHER" id="PTHR12413">
    <property type="entry name" value="DOLICHYL GLYCOSYLTRANSFERASE"/>
    <property type="match status" value="1"/>
</dbReference>
<comment type="similarity">
    <text evidence="3 10">Belongs to the ALG6/ALG8 glucosyltransferase family.</text>
</comment>
<dbReference type="PANTHER" id="PTHR12413:SF2">
    <property type="entry name" value="DOLICHYL PYROPHOSPHATE GLC1MAN9GLCNAC2 ALPHA-1,3-GLUCOSYLTRANSFERASE-RELATED"/>
    <property type="match status" value="1"/>
</dbReference>
<evidence type="ECO:0000256" key="4">
    <source>
        <dbReference type="ARBA" id="ARBA00022676"/>
    </source>
</evidence>
<keyword evidence="6" id="KW-0812">Transmembrane</keyword>
<keyword evidence="5 10" id="KW-0808">Transferase</keyword>
<gene>
    <name evidence="11" type="ORF">CALMAC_LOCUS20380</name>
</gene>
<evidence type="ECO:0000256" key="8">
    <source>
        <dbReference type="ARBA" id="ARBA00022989"/>
    </source>
</evidence>
<evidence type="ECO:0000256" key="6">
    <source>
        <dbReference type="ARBA" id="ARBA00022692"/>
    </source>
</evidence>
<keyword evidence="12" id="KW-1185">Reference proteome</keyword>
<evidence type="ECO:0000256" key="10">
    <source>
        <dbReference type="RuleBase" id="RU363110"/>
    </source>
</evidence>
<dbReference type="Pfam" id="PF03155">
    <property type="entry name" value="Alg6_Alg8"/>
    <property type="match status" value="1"/>
</dbReference>
<evidence type="ECO:0000313" key="11">
    <source>
        <dbReference type="EMBL" id="VEN63593.1"/>
    </source>
</evidence>
<evidence type="ECO:0000313" key="12">
    <source>
        <dbReference type="Proteomes" id="UP000410492"/>
    </source>
</evidence>
<proteinExistence type="inferred from homology"/>
<dbReference type="Proteomes" id="UP000410492">
    <property type="component" value="Unassembled WGS sequence"/>
</dbReference>
<dbReference type="InterPro" id="IPR004856">
    <property type="entry name" value="Glyco_trans_ALG6/ALG8"/>
</dbReference>
<dbReference type="AlphaFoldDB" id="A0A653DTN0"/>
<dbReference type="UniPathway" id="UPA00378"/>
<evidence type="ECO:0000256" key="7">
    <source>
        <dbReference type="ARBA" id="ARBA00022824"/>
    </source>
</evidence>
<dbReference type="OrthoDB" id="1689333at2759"/>
<accession>A0A653DTN0</accession>
<keyword evidence="9" id="KW-0472">Membrane</keyword>
<comment type="pathway">
    <text evidence="2 10">Protein modification; protein glycosylation.</text>
</comment>
<evidence type="ECO:0000256" key="5">
    <source>
        <dbReference type="ARBA" id="ARBA00022679"/>
    </source>
</evidence>
<dbReference type="EC" id="2.4.1.-" evidence="10"/>
<protein>
    <recommendedName>
        <fullName evidence="10">Alpha-1,3-glucosyltransferase</fullName>
        <ecNumber evidence="10">2.4.1.-</ecNumber>
    </recommendedName>
</protein>
<dbReference type="EMBL" id="CAACVG010014708">
    <property type="protein sequence ID" value="VEN63593.1"/>
    <property type="molecule type" value="Genomic_DNA"/>
</dbReference>
<keyword evidence="7 10" id="KW-0256">Endoplasmic reticulum</keyword>
<name>A0A653DTN0_CALMS</name>
<evidence type="ECO:0000256" key="9">
    <source>
        <dbReference type="ARBA" id="ARBA00023136"/>
    </source>
</evidence>
<evidence type="ECO:0000256" key="1">
    <source>
        <dbReference type="ARBA" id="ARBA00004477"/>
    </source>
</evidence>
<evidence type="ECO:0000256" key="2">
    <source>
        <dbReference type="ARBA" id="ARBA00004922"/>
    </source>
</evidence>
<reference evidence="11 12" key="1">
    <citation type="submission" date="2019-01" db="EMBL/GenBank/DDBJ databases">
        <authorList>
            <person name="Sayadi A."/>
        </authorList>
    </citation>
    <scope>NUCLEOTIDE SEQUENCE [LARGE SCALE GENOMIC DNA]</scope>
</reference>
<dbReference type="GO" id="GO:0042283">
    <property type="term" value="F:dolichyl pyrophosphate Glc1Man9GlcNAc2 alpha-1,3-glucosyltransferase activity"/>
    <property type="evidence" value="ECO:0007669"/>
    <property type="project" value="TreeGrafter"/>
</dbReference>
<organism evidence="11 12">
    <name type="scientific">Callosobruchus maculatus</name>
    <name type="common">Southern cowpea weevil</name>
    <name type="synonym">Pulse bruchid</name>
    <dbReference type="NCBI Taxonomy" id="64391"/>
    <lineage>
        <taxon>Eukaryota</taxon>
        <taxon>Metazoa</taxon>
        <taxon>Ecdysozoa</taxon>
        <taxon>Arthropoda</taxon>
        <taxon>Hexapoda</taxon>
        <taxon>Insecta</taxon>
        <taxon>Pterygota</taxon>
        <taxon>Neoptera</taxon>
        <taxon>Endopterygota</taxon>
        <taxon>Coleoptera</taxon>
        <taxon>Polyphaga</taxon>
        <taxon>Cucujiformia</taxon>
        <taxon>Chrysomeloidea</taxon>
        <taxon>Chrysomelidae</taxon>
        <taxon>Bruchinae</taxon>
        <taxon>Bruchini</taxon>
        <taxon>Callosobruchus</taxon>
    </lineage>
</organism>
<evidence type="ECO:0000256" key="3">
    <source>
        <dbReference type="ARBA" id="ARBA00008715"/>
    </source>
</evidence>
<comment type="subcellular location">
    <subcellularLocation>
        <location evidence="1 10">Endoplasmic reticulum membrane</location>
        <topology evidence="1 10">Multi-pass membrane protein</topology>
    </subcellularLocation>
</comment>
<keyword evidence="4 10" id="KW-0328">Glycosyltransferase</keyword>